<evidence type="ECO:0000313" key="4">
    <source>
        <dbReference type="Proteomes" id="UP000826271"/>
    </source>
</evidence>
<dbReference type="Gene3D" id="3.30.559.10">
    <property type="entry name" value="Chloramphenicol acetyltransferase-like domain"/>
    <property type="match status" value="2"/>
</dbReference>
<name>A0AAV6XS46_9LAMI</name>
<dbReference type="PANTHER" id="PTHR31147">
    <property type="entry name" value="ACYL TRANSFERASE 4"/>
    <property type="match status" value="1"/>
</dbReference>
<dbReference type="InterPro" id="IPR023213">
    <property type="entry name" value="CAT-like_dom_sf"/>
</dbReference>
<protein>
    <submittedName>
        <fullName evidence="3">Uncharacterized protein</fullName>
    </submittedName>
</protein>
<comment type="similarity">
    <text evidence="1">Belongs to the plant acyltransferase family.</text>
</comment>
<evidence type="ECO:0000256" key="1">
    <source>
        <dbReference type="ARBA" id="ARBA00009861"/>
    </source>
</evidence>
<dbReference type="EMBL" id="WHWC01000005">
    <property type="protein sequence ID" value="KAG8382030.1"/>
    <property type="molecule type" value="Genomic_DNA"/>
</dbReference>
<comment type="caution">
    <text evidence="3">The sequence shown here is derived from an EMBL/GenBank/DDBJ whole genome shotgun (WGS) entry which is preliminary data.</text>
</comment>
<evidence type="ECO:0000313" key="3">
    <source>
        <dbReference type="EMBL" id="KAG8382030.1"/>
    </source>
</evidence>
<organism evidence="3 4">
    <name type="scientific">Buddleja alternifolia</name>
    <dbReference type="NCBI Taxonomy" id="168488"/>
    <lineage>
        <taxon>Eukaryota</taxon>
        <taxon>Viridiplantae</taxon>
        <taxon>Streptophyta</taxon>
        <taxon>Embryophyta</taxon>
        <taxon>Tracheophyta</taxon>
        <taxon>Spermatophyta</taxon>
        <taxon>Magnoliopsida</taxon>
        <taxon>eudicotyledons</taxon>
        <taxon>Gunneridae</taxon>
        <taxon>Pentapetalae</taxon>
        <taxon>asterids</taxon>
        <taxon>lamiids</taxon>
        <taxon>Lamiales</taxon>
        <taxon>Scrophulariaceae</taxon>
        <taxon>Buddlejeae</taxon>
        <taxon>Buddleja</taxon>
    </lineage>
</organism>
<dbReference type="PANTHER" id="PTHR31147:SF66">
    <property type="entry name" value="OS05G0315700 PROTEIN"/>
    <property type="match status" value="1"/>
</dbReference>
<dbReference type="GO" id="GO:0016740">
    <property type="term" value="F:transferase activity"/>
    <property type="evidence" value="ECO:0007669"/>
    <property type="project" value="UniProtKB-KW"/>
</dbReference>
<dbReference type="Pfam" id="PF02458">
    <property type="entry name" value="Transferase"/>
    <property type="match status" value="1"/>
</dbReference>
<dbReference type="AlphaFoldDB" id="A0AAV6XS46"/>
<keyword evidence="2" id="KW-0808">Transferase</keyword>
<gene>
    <name evidence="3" type="ORF">BUALT_Bualt05G0034000</name>
</gene>
<dbReference type="InterPro" id="IPR050898">
    <property type="entry name" value="Plant_acyltransferase"/>
</dbReference>
<keyword evidence="4" id="KW-1185">Reference proteome</keyword>
<proteinExistence type="inferred from homology"/>
<evidence type="ECO:0000256" key="2">
    <source>
        <dbReference type="ARBA" id="ARBA00022679"/>
    </source>
</evidence>
<accession>A0AAV6XS46</accession>
<sequence length="442" mass="49122">MAQSNNTLIFNVKRSEPELVVPEKPTPHEIKYLSDIDDQEGLRFLVPIMFFYPPSVHGKCIEPVKIIREGLAKALVYYYPLAGRLFEGPNRKLMVNCNGEGVLFVEADANVKLEELGDGILPPCPYMEKLLCKVSDSDSGGILGCSLFSFQVTRFICGGLSLGILFNHTMVDGHGLMLFLNAIRELVNGESAPSIPPVWQRELLSARSPPRITCSHKEFDILSNNKLATNPRDDDFILTSVFFGPKEIQSLRNQVQPNQIPSPSRFDLITACLLKCRTIALEPNPSELIRISVVTNARHKKGINLPLSGYYGNAFVYPAEVSTAGILCASPLAYAVDLVRRAKLQLSEEYIRSVADLMVKRGRTKYVTRWNYIVSDITRLGFDEFDLGWGKPLYGGVPSATPVISFYTSSKNAEGEDVVVVSICLPSFALEKFQSELKKMFG</sequence>
<dbReference type="Proteomes" id="UP000826271">
    <property type="component" value="Unassembled WGS sequence"/>
</dbReference>
<reference evidence="3" key="1">
    <citation type="submission" date="2019-10" db="EMBL/GenBank/DDBJ databases">
        <authorList>
            <person name="Zhang R."/>
            <person name="Pan Y."/>
            <person name="Wang J."/>
            <person name="Ma R."/>
            <person name="Yu S."/>
        </authorList>
    </citation>
    <scope>NUCLEOTIDE SEQUENCE</scope>
    <source>
        <strain evidence="3">LA-IB0</strain>
        <tissue evidence="3">Leaf</tissue>
    </source>
</reference>